<feature type="transmembrane region" description="Helical" evidence="1">
    <location>
        <begin position="377"/>
        <end position="397"/>
    </location>
</feature>
<comment type="caution">
    <text evidence="2">The sequence shown here is derived from an EMBL/GenBank/DDBJ whole genome shotgun (WGS) entry which is preliminary data.</text>
</comment>
<feature type="transmembrane region" description="Helical" evidence="1">
    <location>
        <begin position="208"/>
        <end position="228"/>
    </location>
</feature>
<feature type="transmembrane region" description="Helical" evidence="1">
    <location>
        <begin position="144"/>
        <end position="161"/>
    </location>
</feature>
<organism evidence="2 3">
    <name type="scientific">Ottowia thiooxydans</name>
    <dbReference type="NCBI Taxonomy" id="219182"/>
    <lineage>
        <taxon>Bacteria</taxon>
        <taxon>Pseudomonadati</taxon>
        <taxon>Pseudomonadota</taxon>
        <taxon>Betaproteobacteria</taxon>
        <taxon>Burkholderiales</taxon>
        <taxon>Comamonadaceae</taxon>
        <taxon>Ottowia</taxon>
    </lineage>
</organism>
<feature type="transmembrane region" description="Helical" evidence="1">
    <location>
        <begin position="417"/>
        <end position="434"/>
    </location>
</feature>
<dbReference type="EMBL" id="JBEPSH010000007">
    <property type="protein sequence ID" value="MET4578503.1"/>
    <property type="molecule type" value="Genomic_DNA"/>
</dbReference>
<keyword evidence="1" id="KW-1133">Transmembrane helix</keyword>
<name>A0ABV2QD93_9BURK</name>
<keyword evidence="1" id="KW-0472">Membrane</keyword>
<keyword evidence="3" id="KW-1185">Reference proteome</keyword>
<accession>A0ABV2QD93</accession>
<proteinExistence type="predicted"/>
<feature type="transmembrane region" description="Helical" evidence="1">
    <location>
        <begin position="94"/>
        <end position="111"/>
    </location>
</feature>
<dbReference type="Proteomes" id="UP001549320">
    <property type="component" value="Unassembled WGS sequence"/>
</dbReference>
<evidence type="ECO:0008006" key="4">
    <source>
        <dbReference type="Google" id="ProtNLM"/>
    </source>
</evidence>
<feature type="transmembrane region" description="Helical" evidence="1">
    <location>
        <begin position="167"/>
        <end position="196"/>
    </location>
</feature>
<evidence type="ECO:0000313" key="2">
    <source>
        <dbReference type="EMBL" id="MET4578503.1"/>
    </source>
</evidence>
<reference evidence="2 3" key="1">
    <citation type="submission" date="2024-06" db="EMBL/GenBank/DDBJ databases">
        <title>Sorghum-associated microbial communities from plants grown in Nebraska, USA.</title>
        <authorList>
            <person name="Schachtman D."/>
        </authorList>
    </citation>
    <scope>NUCLEOTIDE SEQUENCE [LARGE SCALE GENOMIC DNA]</scope>
    <source>
        <strain evidence="2 3">2709</strain>
    </source>
</reference>
<feature type="transmembrane region" description="Helical" evidence="1">
    <location>
        <begin position="63"/>
        <end position="82"/>
    </location>
</feature>
<gene>
    <name evidence="2" type="ORF">ABIE13_003619</name>
</gene>
<feature type="transmembrane region" description="Helical" evidence="1">
    <location>
        <begin position="271"/>
        <end position="295"/>
    </location>
</feature>
<protein>
    <recommendedName>
        <fullName evidence="4">Glycosyltransferase RgtA/B/C/D-like domain-containing protein</fullName>
    </recommendedName>
</protein>
<feature type="transmembrane region" description="Helical" evidence="1">
    <location>
        <begin position="316"/>
        <end position="334"/>
    </location>
</feature>
<evidence type="ECO:0000313" key="3">
    <source>
        <dbReference type="Proteomes" id="UP001549320"/>
    </source>
</evidence>
<evidence type="ECO:0000256" key="1">
    <source>
        <dbReference type="SAM" id="Phobius"/>
    </source>
</evidence>
<feature type="transmembrane region" description="Helical" evidence="1">
    <location>
        <begin position="20"/>
        <end position="43"/>
    </location>
</feature>
<keyword evidence="1" id="KW-0812">Transmembrane</keyword>
<feature type="transmembrane region" description="Helical" evidence="1">
    <location>
        <begin position="354"/>
        <end position="370"/>
    </location>
</feature>
<sequence length="713" mass="79970">MKIFLDRMTEGESGGKRLHVYLGVFLFALYVLCAVPFSGPAYLSDEIGYLTKAAALGGSDVDYATSWFGGYSILIAPLFLIFDNYEMVWRGVQFFNALMFFGSFLLTRKILKSFFPGEHEGEILLALSVAALYPSWLVLTAYSFTTPAIVFCFCLSLYMFTRIEKGLLFVCVSSLVVGFIYWIHPTGLAAIFGAWASYFLYARRNGQWGYFLVCTVITILMVLAYQFVFHPGLNLAMTPVGYAQDSHYTEGKSLSERLIELDFYKNFGFKLISQTLALLISSFGLVGAAFFYLFLKFRKSVRLSEGDEGVLDILGVWLMVTCLAALGMGAASLSLQPDVERTDIWIYGRYSEPFIYPMLAIGLVSAYRGFNKKLLCVLAVIMAVFFIYGSNVEIKGFNNLVNISSFWPYALFPEKDVNFWLGVGVGGVCCILYLPRNFAVVLALFLSIACFQFGISWHFNILSKHSKPDALVNFIYENFEENTCVAFDDRKSSQGQSERRNLLAFYLFNYNFRRYSFNDWFLNCNGIFLSQEELFALPSDVKKIAGSNRSGISVYAKNEDIKKLDFAAFFDSDYFYDSKGELSCLHVSCLYLPANRLADFSGVGELSGGRLLSVGTAGVLFHGPYVSWDKGSYRIEISLNGSDATGARLDATSEAGKNLHFVKKITNEELNQGHAYVSFTLDEDVNAFEVRLFVDEHSKIAVQSVRLVPEALP</sequence>
<feature type="transmembrane region" description="Helical" evidence="1">
    <location>
        <begin position="441"/>
        <end position="459"/>
    </location>
</feature>